<protein>
    <submittedName>
        <fullName evidence="7">LLM class flavin-dependent oxidoreductase</fullName>
        <ecNumber evidence="7">1.-.-.-</ecNumber>
    </submittedName>
</protein>
<dbReference type="PANTHER" id="PTHR30011:SF16">
    <property type="entry name" value="C2H2 FINGER DOMAIN TRANSCRIPTION FACTOR (EUROFUNG)-RELATED"/>
    <property type="match status" value="1"/>
</dbReference>
<keyword evidence="4" id="KW-0503">Monooxygenase</keyword>
<dbReference type="EC" id="1.-.-.-" evidence="7"/>
<keyword evidence="8" id="KW-1185">Reference proteome</keyword>
<dbReference type="Pfam" id="PF00296">
    <property type="entry name" value="Bac_luciferase"/>
    <property type="match status" value="1"/>
</dbReference>
<dbReference type="SUPFAM" id="SSF51679">
    <property type="entry name" value="Bacterial luciferase-like"/>
    <property type="match status" value="1"/>
</dbReference>
<keyword evidence="3 7" id="KW-0560">Oxidoreductase</keyword>
<dbReference type="PANTHER" id="PTHR30011">
    <property type="entry name" value="ALKANESULFONATE MONOOXYGENASE-RELATED"/>
    <property type="match status" value="1"/>
</dbReference>
<dbReference type="InterPro" id="IPR036661">
    <property type="entry name" value="Luciferase-like_sf"/>
</dbReference>
<gene>
    <name evidence="7" type="ORF">Q7A36_24200</name>
</gene>
<organism evidence="7 8">
    <name type="scientific">Paracraurococcus lichenis</name>
    <dbReference type="NCBI Taxonomy" id="3064888"/>
    <lineage>
        <taxon>Bacteria</taxon>
        <taxon>Pseudomonadati</taxon>
        <taxon>Pseudomonadota</taxon>
        <taxon>Alphaproteobacteria</taxon>
        <taxon>Acetobacterales</taxon>
        <taxon>Roseomonadaceae</taxon>
        <taxon>Paracraurococcus</taxon>
    </lineage>
</organism>
<evidence type="ECO:0000256" key="4">
    <source>
        <dbReference type="ARBA" id="ARBA00023033"/>
    </source>
</evidence>
<evidence type="ECO:0000313" key="8">
    <source>
        <dbReference type="Proteomes" id="UP001243009"/>
    </source>
</evidence>
<reference evidence="7 8" key="1">
    <citation type="submission" date="2023-08" db="EMBL/GenBank/DDBJ databases">
        <title>The draft genome sequence of Paracraurococcus sp. LOR1-02.</title>
        <authorList>
            <person name="Kingkaew E."/>
            <person name="Tanasupawat S."/>
        </authorList>
    </citation>
    <scope>NUCLEOTIDE SEQUENCE [LARGE SCALE GENOMIC DNA]</scope>
    <source>
        <strain evidence="7 8">LOR1-02</strain>
    </source>
</reference>
<dbReference type="InterPro" id="IPR016215">
    <property type="entry name" value="NTA_MOA"/>
</dbReference>
<evidence type="ECO:0000313" key="7">
    <source>
        <dbReference type="EMBL" id="MDO9711471.1"/>
    </source>
</evidence>
<accession>A0ABT9E5L7</accession>
<evidence type="ECO:0000256" key="1">
    <source>
        <dbReference type="ARBA" id="ARBA00022630"/>
    </source>
</evidence>
<dbReference type="NCBIfam" id="TIGR03860">
    <property type="entry name" value="FMN_nitrolo"/>
    <property type="match status" value="1"/>
</dbReference>
<keyword evidence="1" id="KW-0285">Flavoprotein</keyword>
<dbReference type="PIRSF" id="PIRSF000337">
    <property type="entry name" value="NTA_MOA"/>
    <property type="match status" value="1"/>
</dbReference>
<dbReference type="InterPro" id="IPR011251">
    <property type="entry name" value="Luciferase-like_dom"/>
</dbReference>
<dbReference type="RefSeq" id="WP_305106330.1">
    <property type="nucleotide sequence ID" value="NZ_JAUTWS010000029.1"/>
</dbReference>
<evidence type="ECO:0000256" key="2">
    <source>
        <dbReference type="ARBA" id="ARBA00022643"/>
    </source>
</evidence>
<keyword evidence="2" id="KW-0288">FMN</keyword>
<dbReference type="CDD" id="cd01095">
    <property type="entry name" value="Nitrilotriacetate_monoxgenase"/>
    <property type="match status" value="1"/>
</dbReference>
<comment type="caution">
    <text evidence="7">The sequence shown here is derived from an EMBL/GenBank/DDBJ whole genome shotgun (WGS) entry which is preliminary data.</text>
</comment>
<sequence>MTRQLHLNLFIHGKGHHEAAWRHPSASPRALTDIAYYRELAQAAEAAAFDSIFFADHVTLGEEIGHAAKGGLEPITTLAALAGATSRIGLIATASTSFTEPYNLARQFASLDHISGGRIGWNVVTTWVGAAAGNYGQDALAPHAERYARAEDFLDAVTKLWDSWDDAAVLEDRAAGRYADPALIRRIDHQGPYYRVTGPLNVPRGPQGRPVLVQAGSSATGKRFAARHAEAVFTAHLEQATARDFAAELKGLAASFGRDPAGLLVLPGISPVIGSTEAEAQRLWRELNDLTDAGVGLSRLSARFGGHDFSHLPLDRPLTPEDFPDPAKVQAAQSRAQVIVGLVARERPTLLQLLHGLAGARGHFTLAGTPEQVAAVIEDWFRAGAADGFNLMPPILPQQFSVFVEQVVPLLRRRGLFRTEYGGRTLRGHYGLARPANHIFAAPAPVRALA</sequence>
<proteinExistence type="inferred from homology"/>
<evidence type="ECO:0000256" key="5">
    <source>
        <dbReference type="ARBA" id="ARBA00033748"/>
    </source>
</evidence>
<dbReference type="Proteomes" id="UP001243009">
    <property type="component" value="Unassembled WGS sequence"/>
</dbReference>
<dbReference type="Gene3D" id="3.20.20.30">
    <property type="entry name" value="Luciferase-like domain"/>
    <property type="match status" value="1"/>
</dbReference>
<feature type="domain" description="Luciferase-like" evidence="6">
    <location>
        <begin position="26"/>
        <end position="385"/>
    </location>
</feature>
<name>A0ABT9E5L7_9PROT</name>
<dbReference type="EMBL" id="JAUTWS010000029">
    <property type="protein sequence ID" value="MDO9711471.1"/>
    <property type="molecule type" value="Genomic_DNA"/>
</dbReference>
<comment type="similarity">
    <text evidence="5">Belongs to the NtaA/SnaA/DszA monooxygenase family.</text>
</comment>
<dbReference type="GO" id="GO:0016491">
    <property type="term" value="F:oxidoreductase activity"/>
    <property type="evidence" value="ECO:0007669"/>
    <property type="project" value="UniProtKB-KW"/>
</dbReference>
<dbReference type="InterPro" id="IPR051260">
    <property type="entry name" value="Diverse_substr_monoxygenases"/>
</dbReference>
<evidence type="ECO:0000259" key="6">
    <source>
        <dbReference type="Pfam" id="PF00296"/>
    </source>
</evidence>
<evidence type="ECO:0000256" key="3">
    <source>
        <dbReference type="ARBA" id="ARBA00023002"/>
    </source>
</evidence>